<reference evidence="2" key="1">
    <citation type="submission" date="2018-05" db="EMBL/GenBank/DDBJ databases">
        <title>Draft genome of Mucuna pruriens seed.</title>
        <authorList>
            <person name="Nnadi N.E."/>
            <person name="Vos R."/>
            <person name="Hasami M.H."/>
            <person name="Devisetty U.K."/>
            <person name="Aguiy J.C."/>
        </authorList>
    </citation>
    <scope>NUCLEOTIDE SEQUENCE [LARGE SCALE GENOMIC DNA]</scope>
    <source>
        <strain evidence="2">JCA_2017</strain>
    </source>
</reference>
<organism evidence="2 3">
    <name type="scientific">Mucuna pruriens</name>
    <name type="common">Velvet bean</name>
    <name type="synonym">Dolichos pruriens</name>
    <dbReference type="NCBI Taxonomy" id="157652"/>
    <lineage>
        <taxon>Eukaryota</taxon>
        <taxon>Viridiplantae</taxon>
        <taxon>Streptophyta</taxon>
        <taxon>Embryophyta</taxon>
        <taxon>Tracheophyta</taxon>
        <taxon>Spermatophyta</taxon>
        <taxon>Magnoliopsida</taxon>
        <taxon>eudicotyledons</taxon>
        <taxon>Gunneridae</taxon>
        <taxon>Pentapetalae</taxon>
        <taxon>rosids</taxon>
        <taxon>fabids</taxon>
        <taxon>Fabales</taxon>
        <taxon>Fabaceae</taxon>
        <taxon>Papilionoideae</taxon>
        <taxon>50 kb inversion clade</taxon>
        <taxon>NPAAA clade</taxon>
        <taxon>indigoferoid/millettioid clade</taxon>
        <taxon>Phaseoleae</taxon>
        <taxon>Mucuna</taxon>
    </lineage>
</organism>
<sequence length="144" mass="16998">MKWVFRTKLNAYGSINKNKARQDTIRMLLAVATQKGWEICQLDVKSAFLNGFLEEEIYVKQPGFIVKGLEDKVYLLRKDLYGVFRSRTIFVHTTNQHKQASKQNLQMKNKMKEQESKEPTKLSYYVNMISHTTYLQLKIRTVKM</sequence>
<accession>A0A371HSD7</accession>
<dbReference type="Proteomes" id="UP000257109">
    <property type="component" value="Unassembled WGS sequence"/>
</dbReference>
<name>A0A371HSD7_MUCPR</name>
<feature type="non-terminal residue" evidence="2">
    <location>
        <position position="1"/>
    </location>
</feature>
<evidence type="ECO:0000259" key="1">
    <source>
        <dbReference type="Pfam" id="PF07727"/>
    </source>
</evidence>
<dbReference type="AlphaFoldDB" id="A0A371HSD7"/>
<evidence type="ECO:0000313" key="3">
    <source>
        <dbReference type="Proteomes" id="UP000257109"/>
    </source>
</evidence>
<comment type="caution">
    <text evidence="2">The sequence shown here is derived from an EMBL/GenBank/DDBJ whole genome shotgun (WGS) entry which is preliminary data.</text>
</comment>
<feature type="domain" description="Reverse transcriptase Ty1/copia-type" evidence="1">
    <location>
        <begin position="16"/>
        <end position="92"/>
    </location>
</feature>
<gene>
    <name evidence="2" type="ORF">CR513_10438</name>
</gene>
<dbReference type="STRING" id="157652.A0A371HSD7"/>
<keyword evidence="3" id="KW-1185">Reference proteome</keyword>
<evidence type="ECO:0000313" key="2">
    <source>
        <dbReference type="EMBL" id="RDY05692.1"/>
    </source>
</evidence>
<dbReference type="InterPro" id="IPR013103">
    <property type="entry name" value="RVT_2"/>
</dbReference>
<protein>
    <recommendedName>
        <fullName evidence="1">Reverse transcriptase Ty1/copia-type domain-containing protein</fullName>
    </recommendedName>
</protein>
<dbReference type="OrthoDB" id="8048545at2759"/>
<proteinExistence type="predicted"/>
<dbReference type="Pfam" id="PF07727">
    <property type="entry name" value="RVT_2"/>
    <property type="match status" value="1"/>
</dbReference>
<dbReference type="EMBL" id="QJKJ01001832">
    <property type="protein sequence ID" value="RDY05692.1"/>
    <property type="molecule type" value="Genomic_DNA"/>
</dbReference>